<dbReference type="SUPFAM" id="SSF52518">
    <property type="entry name" value="Thiamin diphosphate-binding fold (THDP-binding)"/>
    <property type="match status" value="2"/>
</dbReference>
<dbReference type="PANTHER" id="PTHR43710">
    <property type="entry name" value="2-HYDROXYACYL-COA LYASE"/>
    <property type="match status" value="1"/>
</dbReference>
<dbReference type="GO" id="GO:0046872">
    <property type="term" value="F:metal ion binding"/>
    <property type="evidence" value="ECO:0007669"/>
    <property type="project" value="UniProtKB-KW"/>
</dbReference>
<feature type="domain" description="Thiamine pyrophosphate enzyme TPP-binding" evidence="3">
    <location>
        <begin position="514"/>
        <end position="657"/>
    </location>
</feature>
<dbReference type="GO" id="GO:0030976">
    <property type="term" value="F:thiamine pyrophosphate binding"/>
    <property type="evidence" value="ECO:0007669"/>
    <property type="project" value="InterPro"/>
</dbReference>
<dbReference type="GO" id="GO:0044281">
    <property type="term" value="P:small molecule metabolic process"/>
    <property type="evidence" value="ECO:0007669"/>
    <property type="project" value="UniProtKB-ARBA"/>
</dbReference>
<evidence type="ECO:0000256" key="1">
    <source>
        <dbReference type="ARBA" id="ARBA00022723"/>
    </source>
</evidence>
<dbReference type="AlphaFoldDB" id="A0A261U0R4"/>
<dbReference type="Proteomes" id="UP000216885">
    <property type="component" value="Unassembled WGS sequence"/>
</dbReference>
<dbReference type="InterPro" id="IPR029061">
    <property type="entry name" value="THDP-binding"/>
</dbReference>
<reference evidence="4 5" key="1">
    <citation type="submission" date="2017-05" db="EMBL/GenBank/DDBJ databases">
        <title>Complete and WGS of Bordetella genogroups.</title>
        <authorList>
            <person name="Spilker T."/>
            <person name="LiPuma J."/>
        </authorList>
    </citation>
    <scope>NUCLEOTIDE SEQUENCE [LARGE SCALE GENOMIC DNA]</scope>
    <source>
        <strain evidence="4 5">AU9919</strain>
    </source>
</reference>
<gene>
    <name evidence="4" type="ORF">CAL20_16205</name>
</gene>
<dbReference type="RefSeq" id="WP_094820882.1">
    <property type="nucleotide sequence ID" value="NZ_NEVO01000007.1"/>
</dbReference>
<proteinExistence type="predicted"/>
<sequence length="791" mass="84999">MAERSFKKEVQQLRIGAGTEFRGEGILAVTKGLLQAGVGYVGGYQGSPISHLMDVLADANEILQELGVHFEASASEATAAATLAASVMYPIRGAVTWKSTVGTNVASDALANLASGGVTGGALIIVGEDYGEGSSIMQERSHAFAMKSQIWLLDPRPNLESMVKAVEDGFELSEASNTPVMLQLRIRGCHVHGRFIAKDNKRPAFTLAQALENPSRDTNRIVLPPASFLHEQEKIKNRWPAAVRYIQEHQLNEFMDDGDLQDIGLILQGGLYNGVIRGLQLLGLADHFGNSRIPLYVMNVTYPVIEDEVQRFCTGKRAVLMLEEGQPDYLEQNLHAILRKAGVATALHGKDFLPMAGEYTTQVLRDGIRGFLAKYQPEVLQTHPAVAADAGPLSATPVNPAHTDTRQQSLRNLVQETVLDSPQPHAVKQASISPGAPGTGAAQSHTATQVPSGTGAKALPKEQPITFHKHIADLAQVVPPRPAGFCTGCPERPIFSALTLAQETLGQHHISCDIGCHLFSILPPFNLGATTMGYGLGASSAAAFNVPAAKRPISIMGDGGFWHNGLASGIGNAVFNKYDGVIVIVDNFYASATGGQDILSSRAQNPDRSTNNPIDAAVRGVGVKWVRTLDRTYDVAKVRATIEEALTTDEKGPKVIIAQSECMLNKQRRIKPQFNQAVKDGKRVVKERFGVDPDVCTGDHACIRLSGCPSLSVKDSGDPLKEDPVAHVESSCVGCGNCGEVAHAAVLCPSFYRADIVHNPTKWDLTAARVRGAVIGFLQRRRARRLAQTAW</sequence>
<dbReference type="GO" id="GO:0003824">
    <property type="term" value="F:catalytic activity"/>
    <property type="evidence" value="ECO:0007669"/>
    <property type="project" value="InterPro"/>
</dbReference>
<comment type="caution">
    <text evidence="4">The sequence shown here is derived from an EMBL/GenBank/DDBJ whole genome shotgun (WGS) entry which is preliminary data.</text>
</comment>
<dbReference type="Gene3D" id="3.40.50.970">
    <property type="match status" value="2"/>
</dbReference>
<keyword evidence="1" id="KW-0479">Metal-binding</keyword>
<evidence type="ECO:0000313" key="5">
    <source>
        <dbReference type="Proteomes" id="UP000216885"/>
    </source>
</evidence>
<evidence type="ECO:0000256" key="2">
    <source>
        <dbReference type="SAM" id="MobiDB-lite"/>
    </source>
</evidence>
<protein>
    <submittedName>
        <fullName evidence="4">Indolepyruvate ferredoxin oxidoreductase</fullName>
    </submittedName>
</protein>
<dbReference type="PANTHER" id="PTHR43710:SF5">
    <property type="entry name" value="INDOLEPYRUVATE FERREDOXIN OXIDOREDUCTASE ALPHA SUBUNIT"/>
    <property type="match status" value="1"/>
</dbReference>
<dbReference type="Pfam" id="PF02775">
    <property type="entry name" value="TPP_enzyme_C"/>
    <property type="match status" value="1"/>
</dbReference>
<keyword evidence="5" id="KW-1185">Reference proteome</keyword>
<name>A0A261U0R4_9BORD</name>
<dbReference type="OrthoDB" id="9804603at2"/>
<dbReference type="InterPro" id="IPR045025">
    <property type="entry name" value="HACL1-like"/>
</dbReference>
<dbReference type="FunFam" id="3.40.50.970:FF:000114">
    <property type="entry name" value="Indolepyruvate ferredoxin oxidoreductase alpha subunit"/>
    <property type="match status" value="1"/>
</dbReference>
<evidence type="ECO:0000259" key="3">
    <source>
        <dbReference type="Pfam" id="PF02775"/>
    </source>
</evidence>
<feature type="region of interest" description="Disordered" evidence="2">
    <location>
        <begin position="421"/>
        <end position="459"/>
    </location>
</feature>
<evidence type="ECO:0000313" key="4">
    <source>
        <dbReference type="EMBL" id="OZI54820.1"/>
    </source>
</evidence>
<organism evidence="4 5">
    <name type="scientific">Bordetella genomosp. 4</name>
    <dbReference type="NCBI Taxonomy" id="463044"/>
    <lineage>
        <taxon>Bacteria</taxon>
        <taxon>Pseudomonadati</taxon>
        <taxon>Pseudomonadota</taxon>
        <taxon>Betaproteobacteria</taxon>
        <taxon>Burkholderiales</taxon>
        <taxon>Alcaligenaceae</taxon>
        <taxon>Bordetella</taxon>
    </lineage>
</organism>
<feature type="compositionally biased region" description="Polar residues" evidence="2">
    <location>
        <begin position="441"/>
        <end position="452"/>
    </location>
</feature>
<dbReference type="EMBL" id="NEVQ01000014">
    <property type="protein sequence ID" value="OZI54820.1"/>
    <property type="molecule type" value="Genomic_DNA"/>
</dbReference>
<accession>A0A261U0R4</accession>
<keyword evidence="4" id="KW-0670">Pyruvate</keyword>
<dbReference type="CDD" id="cd02008">
    <property type="entry name" value="TPP_IOR_alpha"/>
    <property type="match status" value="1"/>
</dbReference>
<dbReference type="InterPro" id="IPR011766">
    <property type="entry name" value="TPP_enzyme_TPP-bd"/>
</dbReference>